<name>A0ABZ0VSX7_9HYPH</name>
<dbReference type="EC" id="2.-.-.-" evidence="2"/>
<dbReference type="GO" id="GO:0016740">
    <property type="term" value="F:transferase activity"/>
    <property type="evidence" value="ECO:0007669"/>
    <property type="project" value="UniProtKB-KW"/>
</dbReference>
<dbReference type="Gene3D" id="3.40.630.30">
    <property type="match status" value="1"/>
</dbReference>
<dbReference type="PANTHER" id="PTHR43415">
    <property type="entry name" value="SPERMIDINE N(1)-ACETYLTRANSFERASE"/>
    <property type="match status" value="1"/>
</dbReference>
<dbReference type="SUPFAM" id="SSF55729">
    <property type="entry name" value="Acyl-CoA N-acyltransferases (Nat)"/>
    <property type="match status" value="1"/>
</dbReference>
<proteinExistence type="predicted"/>
<dbReference type="PANTHER" id="PTHR43415:SF3">
    <property type="entry name" value="GNAT-FAMILY ACETYLTRANSFERASE"/>
    <property type="match status" value="1"/>
</dbReference>
<dbReference type="PROSITE" id="PS51186">
    <property type="entry name" value="GNAT"/>
    <property type="match status" value="1"/>
</dbReference>
<keyword evidence="3" id="KW-1185">Reference proteome</keyword>
<gene>
    <name evidence="2" type="ORF">U0R22_004713</name>
</gene>
<dbReference type="Proteomes" id="UP001322481">
    <property type="component" value="Chromosome"/>
</dbReference>
<feature type="domain" description="N-acetyltransferase" evidence="1">
    <location>
        <begin position="14"/>
        <end position="175"/>
    </location>
</feature>
<dbReference type="Pfam" id="PF13302">
    <property type="entry name" value="Acetyltransf_3"/>
    <property type="match status" value="1"/>
</dbReference>
<evidence type="ECO:0000259" key="1">
    <source>
        <dbReference type="PROSITE" id="PS51186"/>
    </source>
</evidence>
<dbReference type="EMBL" id="CP139858">
    <property type="protein sequence ID" value="WQC00506.1"/>
    <property type="molecule type" value="Genomic_DNA"/>
</dbReference>
<dbReference type="InterPro" id="IPR000182">
    <property type="entry name" value="GNAT_dom"/>
</dbReference>
<keyword evidence="2" id="KW-0808">Transferase</keyword>
<reference evidence="2 3" key="1">
    <citation type="submission" date="2023-11" db="EMBL/GenBank/DDBJ databases">
        <authorList>
            <person name="Panchal A.K."/>
            <person name="Meaney J.S."/>
            <person name="Karas B.J."/>
            <person name="diCenzo G.C."/>
        </authorList>
    </citation>
    <scope>NUCLEOTIDE SEQUENCE [LARGE SCALE GENOMIC DNA]</scope>
    <source>
        <strain evidence="2 3">NZP2235</strain>
    </source>
</reference>
<dbReference type="InterPro" id="IPR016181">
    <property type="entry name" value="Acyl_CoA_acyltransferase"/>
</dbReference>
<sequence>MTRATKPVLTGRAVTLRPLTRLDAPAIHAGLEEPESRRLTGTHARHTLAQVEAHYARAETATNRCDYGIIAGGALIGEAVLNGIDWPNKAASFRIVIWQATGRDRGYGTEAAALLLRHGFEALGLNRVELEVYAFNPRARRVYEKLGFRLEGTRREALIWDGEAVDAHIMSLLKREYSGTPTVG</sequence>
<protein>
    <submittedName>
        <fullName evidence="2">GNAT family protein</fullName>
        <ecNumber evidence="2">2.-.-.-</ecNumber>
    </submittedName>
</protein>
<accession>A0ABZ0VSX7</accession>
<organism evidence="2 3">
    <name type="scientific">Mesorhizobium huakuii</name>
    <dbReference type="NCBI Taxonomy" id="28104"/>
    <lineage>
        <taxon>Bacteria</taxon>
        <taxon>Pseudomonadati</taxon>
        <taxon>Pseudomonadota</taxon>
        <taxon>Alphaproteobacteria</taxon>
        <taxon>Hyphomicrobiales</taxon>
        <taxon>Phyllobacteriaceae</taxon>
        <taxon>Mesorhizobium</taxon>
    </lineage>
</organism>
<evidence type="ECO:0000313" key="2">
    <source>
        <dbReference type="EMBL" id="WQC00506.1"/>
    </source>
</evidence>
<dbReference type="RefSeq" id="WP_322415300.1">
    <property type="nucleotide sequence ID" value="NZ_CP139858.1"/>
</dbReference>
<evidence type="ECO:0000313" key="3">
    <source>
        <dbReference type="Proteomes" id="UP001322481"/>
    </source>
</evidence>